<accession>A0ABS2HLQ0</accession>
<keyword evidence="1" id="KW-0489">Methyltransferase</keyword>
<reference evidence="1 2" key="1">
    <citation type="submission" date="2021-02" db="EMBL/GenBank/DDBJ databases">
        <authorList>
            <person name="Park J.-S."/>
        </authorList>
    </citation>
    <scope>NUCLEOTIDE SEQUENCE [LARGE SCALE GENOMIC DNA]</scope>
    <source>
        <strain evidence="1 2">188UL20-2</strain>
    </source>
</reference>
<dbReference type="SUPFAM" id="SSF53335">
    <property type="entry name" value="S-adenosyl-L-methionine-dependent methyltransferases"/>
    <property type="match status" value="1"/>
</dbReference>
<dbReference type="Gene3D" id="3.40.50.150">
    <property type="entry name" value="Vaccinia Virus protein VP39"/>
    <property type="match status" value="1"/>
</dbReference>
<organism evidence="1 2">
    <name type="scientific">Vibrio ulleungensis</name>
    <dbReference type="NCBI Taxonomy" id="2807619"/>
    <lineage>
        <taxon>Bacteria</taxon>
        <taxon>Pseudomonadati</taxon>
        <taxon>Pseudomonadota</taxon>
        <taxon>Gammaproteobacteria</taxon>
        <taxon>Vibrionales</taxon>
        <taxon>Vibrionaceae</taxon>
        <taxon>Vibrio</taxon>
    </lineage>
</organism>
<dbReference type="Pfam" id="PF13489">
    <property type="entry name" value="Methyltransf_23"/>
    <property type="match status" value="1"/>
</dbReference>
<comment type="caution">
    <text evidence="1">The sequence shown here is derived from an EMBL/GenBank/DDBJ whole genome shotgun (WGS) entry which is preliminary data.</text>
</comment>
<evidence type="ECO:0000313" key="1">
    <source>
        <dbReference type="EMBL" id="MBM7037626.1"/>
    </source>
</evidence>
<dbReference type="RefSeq" id="WP_205159142.1">
    <property type="nucleotide sequence ID" value="NZ_JAFEUM010000006.1"/>
</dbReference>
<evidence type="ECO:0000313" key="2">
    <source>
        <dbReference type="Proteomes" id="UP000809621"/>
    </source>
</evidence>
<dbReference type="InterPro" id="IPR029063">
    <property type="entry name" value="SAM-dependent_MTases_sf"/>
</dbReference>
<dbReference type="GO" id="GO:0032259">
    <property type="term" value="P:methylation"/>
    <property type="evidence" value="ECO:0007669"/>
    <property type="project" value="UniProtKB-KW"/>
</dbReference>
<gene>
    <name evidence="1" type="ORF">JQC93_14540</name>
</gene>
<sequence length="215" mass="25211">MNECPLCHQSDSEFYHQDKRRIYRQCQRCQLVFVEPHFRLDADAEKACYDHHQNDPYNDGYRQFLSRMSTPLCERINTDAKGLDFGCGPGPALAYMLREHGYSVNLFDIYYHPDPNPLSQTYDFVTATEVIEHLYQPDIIWSQWLNLLNPGGWLGVMTKMVIDVEAFASWHYKNDVTHVCFYSRATFEYLANRDGLQLDFIGNDVILLRKPEHES</sequence>
<dbReference type="EMBL" id="JAFEUM010000006">
    <property type="protein sequence ID" value="MBM7037626.1"/>
    <property type="molecule type" value="Genomic_DNA"/>
</dbReference>
<dbReference type="GO" id="GO:0008168">
    <property type="term" value="F:methyltransferase activity"/>
    <property type="evidence" value="ECO:0007669"/>
    <property type="project" value="UniProtKB-KW"/>
</dbReference>
<keyword evidence="2" id="KW-1185">Reference proteome</keyword>
<name>A0ABS2HLQ0_9VIBR</name>
<proteinExistence type="predicted"/>
<protein>
    <submittedName>
        <fullName evidence="1">Class I SAM-dependent methyltransferase</fullName>
    </submittedName>
</protein>
<keyword evidence="1" id="KW-0808">Transferase</keyword>
<dbReference type="Proteomes" id="UP000809621">
    <property type="component" value="Unassembled WGS sequence"/>
</dbReference>